<dbReference type="RefSeq" id="WP_055144551.1">
    <property type="nucleotide sequence ID" value="NZ_BLYL01000001.1"/>
</dbReference>
<protein>
    <recommendedName>
        <fullName evidence="3">Chorismate--pyruvate lyase</fullName>
    </recommendedName>
</protein>
<evidence type="ECO:0000313" key="2">
    <source>
        <dbReference type="Proteomes" id="UP000660047"/>
    </source>
</evidence>
<organism evidence="1 2">
    <name type="scientific">Coprococcus eutactus</name>
    <dbReference type="NCBI Taxonomy" id="33043"/>
    <lineage>
        <taxon>Bacteria</taxon>
        <taxon>Bacillati</taxon>
        <taxon>Bacillota</taxon>
        <taxon>Clostridia</taxon>
        <taxon>Lachnospirales</taxon>
        <taxon>Lachnospiraceae</taxon>
        <taxon>Coprococcus</taxon>
    </lineage>
</organism>
<evidence type="ECO:0008006" key="3">
    <source>
        <dbReference type="Google" id="ProtNLM"/>
    </source>
</evidence>
<gene>
    <name evidence="1" type="ORF">COEU31_00840</name>
</gene>
<sequence length="56" mass="6323">MEKYYIVKSIDGDYANLVDENDLGGETKLVARALLPESIAEGTRLHYAFLQYEIAD</sequence>
<dbReference type="AlphaFoldDB" id="A0AAI9K0R8"/>
<evidence type="ECO:0000313" key="1">
    <source>
        <dbReference type="EMBL" id="GFO93038.1"/>
    </source>
</evidence>
<dbReference type="Proteomes" id="UP000660047">
    <property type="component" value="Unassembled WGS sequence"/>
</dbReference>
<proteinExistence type="predicted"/>
<dbReference type="EMBL" id="BLYL01000001">
    <property type="protein sequence ID" value="GFO93038.1"/>
    <property type="molecule type" value="Genomic_DNA"/>
</dbReference>
<name>A0AAI9K0R8_9FIRM</name>
<reference evidence="1" key="1">
    <citation type="submission" date="2020-06" db="EMBL/GenBank/DDBJ databases">
        <title>Characterization of fructooligosaccharide metabolism and fructooligosaccharide-degrading enzymes in human commensal butyrate producers.</title>
        <authorList>
            <person name="Tanno H."/>
            <person name="Fujii T."/>
            <person name="Hirano K."/>
            <person name="Maeno S."/>
            <person name="Tonozuka T."/>
            <person name="Sakamoto M."/>
            <person name="Ohkuma M."/>
            <person name="Tochio T."/>
            <person name="Endo A."/>
        </authorList>
    </citation>
    <scope>NUCLEOTIDE SEQUENCE</scope>
    <source>
        <strain evidence="1">JCM 31265</strain>
    </source>
</reference>
<comment type="caution">
    <text evidence="1">The sequence shown here is derived from an EMBL/GenBank/DDBJ whole genome shotgun (WGS) entry which is preliminary data.</text>
</comment>
<accession>A0AAI9K0R8</accession>